<dbReference type="EMBL" id="JADFFM010000002">
    <property type="protein sequence ID" value="MBE9668124.1"/>
    <property type="molecule type" value="Genomic_DNA"/>
</dbReference>
<sequence length="300" mass="35502">MDNPATPTTRLVMEFVTELYQQLERELNEIDLQTNDIIERSKSSFEACEKAIAKLKEHMATYTFDNMAEEIYFFKELKPKFYSKLIYHVRLFELESQKPVGITKSQKKYFNRHLSEIMRYNQDHQNICKYYRSGAVYMDELYFRRTKLNLLIGFDLSYFNCNESFCSCHDHTVATLLANEKIADYLNSELLKLKNHQRVVAPIGIEDTGISWAESKASFIELMYGLQTLGVFYNTKTKTKADMSQVARFFEMALGVDLGNYYRTFQEIRIRKKGRTIFIDKLREHLIQRMDQADENPRYN</sequence>
<dbReference type="Proteomes" id="UP000632774">
    <property type="component" value="Unassembled WGS sequence"/>
</dbReference>
<comment type="caution">
    <text evidence="2">The sequence shown here is derived from an EMBL/GenBank/DDBJ whole genome shotgun (WGS) entry which is preliminary data.</text>
</comment>
<feature type="coiled-coil region" evidence="1">
    <location>
        <begin position="13"/>
        <end position="40"/>
    </location>
</feature>
<dbReference type="RefSeq" id="WP_194107546.1">
    <property type="nucleotide sequence ID" value="NZ_JADFFM010000002.1"/>
</dbReference>
<keyword evidence="3" id="KW-1185">Reference proteome</keyword>
<protein>
    <submittedName>
        <fullName evidence="2">RteC domain-containing protein</fullName>
    </submittedName>
</protein>
<proteinExistence type="predicted"/>
<evidence type="ECO:0000256" key="1">
    <source>
        <dbReference type="SAM" id="Coils"/>
    </source>
</evidence>
<dbReference type="InterPro" id="IPR018534">
    <property type="entry name" value="Tet_reg_excision_RteC"/>
</dbReference>
<reference evidence="2 3" key="1">
    <citation type="submission" date="2020-10" db="EMBL/GenBank/DDBJ databases">
        <title>Mucilaginibacter mali sp. nov., isolated from rhizosphere soil of apple orchard.</title>
        <authorList>
            <person name="Lee J.-S."/>
            <person name="Kim H.S."/>
            <person name="Kim J.-S."/>
        </authorList>
    </citation>
    <scope>NUCLEOTIDE SEQUENCE [LARGE SCALE GENOMIC DNA]</scope>
    <source>
        <strain evidence="2 3">KCTC 23157</strain>
    </source>
</reference>
<gene>
    <name evidence="2" type="ORF">IRJ18_17265</name>
</gene>
<organism evidence="2 3">
    <name type="scientific">Mucilaginibacter boryungensis</name>
    <dbReference type="NCBI Taxonomy" id="768480"/>
    <lineage>
        <taxon>Bacteria</taxon>
        <taxon>Pseudomonadati</taxon>
        <taxon>Bacteroidota</taxon>
        <taxon>Sphingobacteriia</taxon>
        <taxon>Sphingobacteriales</taxon>
        <taxon>Sphingobacteriaceae</taxon>
        <taxon>Mucilaginibacter</taxon>
    </lineage>
</organism>
<accession>A0ABR9XM10</accession>
<name>A0ABR9XM10_9SPHI</name>
<keyword evidence="1" id="KW-0175">Coiled coil</keyword>
<evidence type="ECO:0000313" key="3">
    <source>
        <dbReference type="Proteomes" id="UP000632774"/>
    </source>
</evidence>
<dbReference type="Pfam" id="PF09357">
    <property type="entry name" value="RteC"/>
    <property type="match status" value="1"/>
</dbReference>
<evidence type="ECO:0000313" key="2">
    <source>
        <dbReference type="EMBL" id="MBE9668124.1"/>
    </source>
</evidence>